<protein>
    <submittedName>
        <fullName evidence="2">TIM barrel protein</fullName>
    </submittedName>
</protein>
<gene>
    <name evidence="2" type="ORF">J4415_00685</name>
</gene>
<organism evidence="2 3">
    <name type="scientific">Candidatus Iainarchaeum sp</name>
    <dbReference type="NCBI Taxonomy" id="3101447"/>
    <lineage>
        <taxon>Archaea</taxon>
        <taxon>Candidatus Iainarchaeota</taxon>
        <taxon>Candidatus Iainarchaeia</taxon>
        <taxon>Candidatus Iainarchaeales</taxon>
        <taxon>Candidatus Iainarchaeaceae</taxon>
        <taxon>Candidatus Iainarchaeum</taxon>
    </lineage>
</organism>
<dbReference type="Pfam" id="PF01261">
    <property type="entry name" value="AP_endonuc_2"/>
    <property type="match status" value="1"/>
</dbReference>
<dbReference type="InterPro" id="IPR036237">
    <property type="entry name" value="Xyl_isomerase-like_sf"/>
</dbReference>
<dbReference type="Gene3D" id="3.20.20.150">
    <property type="entry name" value="Divalent-metal-dependent TIM barrel enzymes"/>
    <property type="match status" value="1"/>
</dbReference>
<dbReference type="AlphaFoldDB" id="A0A8T4KZL1"/>
<name>A0A8T4KZL1_9ARCH</name>
<sequence>MLGLSSTYFALRNSGIYESAEKIANLGFGCIELGAAHAYEKNVFVTLKKIKRDFPDLQFTVHGLFPPLREKHWFNISEGITRKNKKIIDGLFEAGRIVEARAIAIHPGYLGKTSYGRTLRSGFNKTGAVAEWPKEKCLKNAFKILDYALKKSDALGLGFAMENTVWESKLRPLFYSREDFEMLFREFHDLGMLFDMGHSLFESQLDILLPKFHKKIIEMHMHYSNPKSAICKTDQHAPLPEDFDLRKLAKIKQIKKIPLVLEHGLDVSEAQILKEKEMIEKILLSQIR</sequence>
<proteinExistence type="predicted"/>
<comment type="caution">
    <text evidence="2">The sequence shown here is derived from an EMBL/GenBank/DDBJ whole genome shotgun (WGS) entry which is preliminary data.</text>
</comment>
<evidence type="ECO:0000259" key="1">
    <source>
        <dbReference type="Pfam" id="PF01261"/>
    </source>
</evidence>
<evidence type="ECO:0000313" key="3">
    <source>
        <dbReference type="Proteomes" id="UP000677687"/>
    </source>
</evidence>
<evidence type="ECO:0000313" key="2">
    <source>
        <dbReference type="EMBL" id="MBS3057125.1"/>
    </source>
</evidence>
<dbReference type="Proteomes" id="UP000677687">
    <property type="component" value="Unassembled WGS sequence"/>
</dbReference>
<accession>A0A8T4KZL1</accession>
<dbReference type="EMBL" id="JAGVWD010000008">
    <property type="protein sequence ID" value="MBS3057125.1"/>
    <property type="molecule type" value="Genomic_DNA"/>
</dbReference>
<reference evidence="2" key="1">
    <citation type="submission" date="2021-03" db="EMBL/GenBank/DDBJ databases">
        <authorList>
            <person name="Jaffe A."/>
        </authorList>
    </citation>
    <scope>NUCLEOTIDE SEQUENCE</scope>
    <source>
        <strain evidence="2">RIFCSPHIGHO2_01_FULL_AR10_44_11</strain>
    </source>
</reference>
<reference evidence="2" key="2">
    <citation type="submission" date="2021-05" db="EMBL/GenBank/DDBJ databases">
        <title>Protein family content uncovers lineage relationships and bacterial pathway maintenance mechanisms in DPANN archaea.</title>
        <authorList>
            <person name="Castelle C.J."/>
            <person name="Meheust R."/>
            <person name="Jaffe A.L."/>
            <person name="Seitz K."/>
            <person name="Gong X."/>
            <person name="Baker B.J."/>
            <person name="Banfield J.F."/>
        </authorList>
    </citation>
    <scope>NUCLEOTIDE SEQUENCE</scope>
    <source>
        <strain evidence="2">RIFCSPHIGHO2_01_FULL_AR10_44_11</strain>
    </source>
</reference>
<dbReference type="InterPro" id="IPR013022">
    <property type="entry name" value="Xyl_isomerase-like_TIM-brl"/>
</dbReference>
<dbReference type="SUPFAM" id="SSF51658">
    <property type="entry name" value="Xylose isomerase-like"/>
    <property type="match status" value="1"/>
</dbReference>
<feature type="domain" description="Xylose isomerase-like TIM barrel" evidence="1">
    <location>
        <begin position="21"/>
        <end position="251"/>
    </location>
</feature>